<dbReference type="AlphaFoldDB" id="A0A2D2AW78"/>
<gene>
    <name evidence="2" type="ORF">CSW64_07235</name>
</gene>
<evidence type="ECO:0000259" key="1">
    <source>
        <dbReference type="Pfam" id="PF01850"/>
    </source>
</evidence>
<dbReference type="InterPro" id="IPR002716">
    <property type="entry name" value="PIN_dom"/>
</dbReference>
<dbReference type="OrthoDB" id="286092at2"/>
<dbReference type="Proteomes" id="UP000228945">
    <property type="component" value="Chromosome"/>
</dbReference>
<dbReference type="KEGG" id="cmb:CSW64_07235"/>
<dbReference type="SUPFAM" id="SSF88723">
    <property type="entry name" value="PIN domain-like"/>
    <property type="match status" value="1"/>
</dbReference>
<feature type="domain" description="PIN" evidence="1">
    <location>
        <begin position="4"/>
        <end position="118"/>
    </location>
</feature>
<evidence type="ECO:0000313" key="3">
    <source>
        <dbReference type="Proteomes" id="UP000228945"/>
    </source>
</evidence>
<protein>
    <submittedName>
        <fullName evidence="2">VapC toxin family PIN domain ribonuclease</fullName>
    </submittedName>
</protein>
<reference evidence="2 3" key="1">
    <citation type="submission" date="2017-10" db="EMBL/GenBank/DDBJ databases">
        <title>Genome sequence of Caulobacter mirabilis FWC38.</title>
        <authorList>
            <person name="Fiebig A."/>
            <person name="Crosson S."/>
        </authorList>
    </citation>
    <scope>NUCLEOTIDE SEQUENCE [LARGE SCALE GENOMIC DNA]</scope>
    <source>
        <strain evidence="2 3">FWC 38</strain>
    </source>
</reference>
<name>A0A2D2AW78_9CAUL</name>
<sequence>MTGVVLDSSALLALILDEPGAEVVQAVLAESVICTVNLSEVIAYAARNGVAEDDIHRLLAPMPLERAPFDEDLAYAAGLLAPMTRLAGLSFGDRACLALAAKLARPTLTADRAWTSVAGAAGVEVRLIR</sequence>
<dbReference type="CDD" id="cd18682">
    <property type="entry name" value="PIN_VapC-like"/>
    <property type="match status" value="1"/>
</dbReference>
<dbReference type="Gene3D" id="3.40.50.1010">
    <property type="entry name" value="5'-nuclease"/>
    <property type="match status" value="1"/>
</dbReference>
<organism evidence="2 3">
    <name type="scientific">Caulobacter mirabilis</name>
    <dbReference type="NCBI Taxonomy" id="69666"/>
    <lineage>
        <taxon>Bacteria</taxon>
        <taxon>Pseudomonadati</taxon>
        <taxon>Pseudomonadota</taxon>
        <taxon>Alphaproteobacteria</taxon>
        <taxon>Caulobacterales</taxon>
        <taxon>Caulobacteraceae</taxon>
        <taxon>Caulobacter</taxon>
    </lineage>
</organism>
<accession>A0A2D2AW78</accession>
<keyword evidence="3" id="KW-1185">Reference proteome</keyword>
<dbReference type="EMBL" id="CP024201">
    <property type="protein sequence ID" value="ATQ42225.1"/>
    <property type="molecule type" value="Genomic_DNA"/>
</dbReference>
<dbReference type="RefSeq" id="WP_099621482.1">
    <property type="nucleotide sequence ID" value="NZ_CP024201.1"/>
</dbReference>
<dbReference type="Pfam" id="PF01850">
    <property type="entry name" value="PIN"/>
    <property type="match status" value="1"/>
</dbReference>
<dbReference type="InterPro" id="IPR029060">
    <property type="entry name" value="PIN-like_dom_sf"/>
</dbReference>
<evidence type="ECO:0000313" key="2">
    <source>
        <dbReference type="EMBL" id="ATQ42225.1"/>
    </source>
</evidence>
<proteinExistence type="predicted"/>